<keyword evidence="3" id="KW-1185">Reference proteome</keyword>
<proteinExistence type="predicted"/>
<dbReference type="GO" id="GO:0003700">
    <property type="term" value="F:DNA-binding transcription factor activity"/>
    <property type="evidence" value="ECO:0007669"/>
    <property type="project" value="TreeGrafter"/>
</dbReference>
<reference evidence="2 3" key="1">
    <citation type="submission" date="2020-02" db="EMBL/GenBank/DDBJ databases">
        <authorList>
            <person name="Ma Q."/>
            <person name="Huang Y."/>
            <person name="Song X."/>
            <person name="Pei D."/>
        </authorList>
    </citation>
    <scope>NUCLEOTIDE SEQUENCE [LARGE SCALE GENOMIC DNA]</scope>
    <source>
        <strain evidence="2">Sxm20200214</strain>
        <tissue evidence="2">Leaf</tissue>
    </source>
</reference>
<dbReference type="Pfam" id="PF20452">
    <property type="entry name" value="Calmod_bind_C"/>
    <property type="match status" value="1"/>
</dbReference>
<name>A0A8X7TGK5_BRACI</name>
<dbReference type="InterPro" id="IPR012416">
    <property type="entry name" value="CBP60"/>
</dbReference>
<evidence type="ECO:0000313" key="2">
    <source>
        <dbReference type="EMBL" id="KAG2240977.1"/>
    </source>
</evidence>
<evidence type="ECO:0000259" key="1">
    <source>
        <dbReference type="Pfam" id="PF20452"/>
    </source>
</evidence>
<dbReference type="PANTHER" id="PTHR31713">
    <property type="entry name" value="OS02G0177800 PROTEIN"/>
    <property type="match status" value="1"/>
</dbReference>
<dbReference type="InterPro" id="IPR046829">
    <property type="entry name" value="Calmod_bind_C"/>
</dbReference>
<dbReference type="AlphaFoldDB" id="A0A8X7TGK5"/>
<dbReference type="PANTHER" id="PTHR31713:SF54">
    <property type="entry name" value="CALMODULIN-BINDING PROTEIN 60 C"/>
    <property type="match status" value="1"/>
</dbReference>
<accession>A0A8X7TGK5</accession>
<dbReference type="Proteomes" id="UP000886595">
    <property type="component" value="Unassembled WGS sequence"/>
</dbReference>
<gene>
    <name evidence="2" type="ORF">Bca52824_096922</name>
</gene>
<dbReference type="GO" id="GO:0005516">
    <property type="term" value="F:calmodulin binding"/>
    <property type="evidence" value="ECO:0007669"/>
    <property type="project" value="InterPro"/>
</dbReference>
<dbReference type="GO" id="GO:0043565">
    <property type="term" value="F:sequence-specific DNA binding"/>
    <property type="evidence" value="ECO:0007669"/>
    <property type="project" value="TreeGrafter"/>
</dbReference>
<protein>
    <recommendedName>
        <fullName evidence="1">Calmodulin binding protein C-terminal domain-containing protein</fullName>
    </recommendedName>
</protein>
<dbReference type="GO" id="GO:0005634">
    <property type="term" value="C:nucleus"/>
    <property type="evidence" value="ECO:0007669"/>
    <property type="project" value="TreeGrafter"/>
</dbReference>
<comment type="caution">
    <text evidence="2">The sequence shown here is derived from an EMBL/GenBank/DDBJ whole genome shotgun (WGS) entry which is preliminary data.</text>
</comment>
<organism evidence="2 3">
    <name type="scientific">Brassica carinata</name>
    <name type="common">Ethiopian mustard</name>
    <name type="synonym">Abyssinian cabbage</name>
    <dbReference type="NCBI Taxonomy" id="52824"/>
    <lineage>
        <taxon>Eukaryota</taxon>
        <taxon>Viridiplantae</taxon>
        <taxon>Streptophyta</taxon>
        <taxon>Embryophyta</taxon>
        <taxon>Tracheophyta</taxon>
        <taxon>Spermatophyta</taxon>
        <taxon>Magnoliopsida</taxon>
        <taxon>eudicotyledons</taxon>
        <taxon>Gunneridae</taxon>
        <taxon>Pentapetalae</taxon>
        <taxon>rosids</taxon>
        <taxon>malvids</taxon>
        <taxon>Brassicales</taxon>
        <taxon>Brassicaceae</taxon>
        <taxon>Brassiceae</taxon>
        <taxon>Brassica</taxon>
    </lineage>
</organism>
<evidence type="ECO:0000313" key="3">
    <source>
        <dbReference type="Proteomes" id="UP000886595"/>
    </source>
</evidence>
<dbReference type="OrthoDB" id="988213at2759"/>
<dbReference type="EMBL" id="JAAMPC010001284">
    <property type="protein sequence ID" value="KAG2240977.1"/>
    <property type="molecule type" value="Genomic_DNA"/>
</dbReference>
<sequence>MFWQGSKSDNDLLLFFPSTSCNFTLRILSLPSRMWETLAEHSKTCVLSEMLYVYYPEDSVGVVFNNIYEFSGLISGKQYYPADSLSDNQKVCVESS</sequence>
<dbReference type="GO" id="GO:0080142">
    <property type="term" value="P:regulation of salicylic acid biosynthetic process"/>
    <property type="evidence" value="ECO:0007669"/>
    <property type="project" value="TreeGrafter"/>
</dbReference>
<feature type="domain" description="Calmodulin binding protein C-terminal" evidence="1">
    <location>
        <begin position="51"/>
        <end position="94"/>
    </location>
</feature>